<dbReference type="Gene3D" id="3.40.50.300">
    <property type="entry name" value="P-loop containing nucleotide triphosphate hydrolases"/>
    <property type="match status" value="1"/>
</dbReference>
<dbReference type="EMBL" id="CP036298">
    <property type="protein sequence ID" value="QDV22330.1"/>
    <property type="molecule type" value="Genomic_DNA"/>
</dbReference>
<dbReference type="RefSeq" id="WP_197356102.1">
    <property type="nucleotide sequence ID" value="NZ_CP036298.1"/>
</dbReference>
<dbReference type="KEGG" id="ahel:Q31a_06140"/>
<dbReference type="AlphaFoldDB" id="A0A518G1B3"/>
<dbReference type="Pfam" id="PF00437">
    <property type="entry name" value="T2SSE"/>
    <property type="match status" value="1"/>
</dbReference>
<dbReference type="GO" id="GO:0016887">
    <property type="term" value="F:ATP hydrolysis activity"/>
    <property type="evidence" value="ECO:0007669"/>
    <property type="project" value="InterPro"/>
</dbReference>
<dbReference type="SUPFAM" id="SSF52540">
    <property type="entry name" value="P-loop containing nucleoside triphosphate hydrolases"/>
    <property type="match status" value="1"/>
</dbReference>
<accession>A0A518G1B3</accession>
<dbReference type="Proteomes" id="UP000318017">
    <property type="component" value="Chromosome"/>
</dbReference>
<reference evidence="3 4" key="1">
    <citation type="submission" date="2019-02" db="EMBL/GenBank/DDBJ databases">
        <title>Deep-cultivation of Planctomycetes and their phenomic and genomic characterization uncovers novel biology.</title>
        <authorList>
            <person name="Wiegand S."/>
            <person name="Jogler M."/>
            <person name="Boedeker C."/>
            <person name="Pinto D."/>
            <person name="Vollmers J."/>
            <person name="Rivas-Marin E."/>
            <person name="Kohn T."/>
            <person name="Peeters S.H."/>
            <person name="Heuer A."/>
            <person name="Rast P."/>
            <person name="Oberbeckmann S."/>
            <person name="Bunk B."/>
            <person name="Jeske O."/>
            <person name="Meyerdierks A."/>
            <person name="Storesund J.E."/>
            <person name="Kallscheuer N."/>
            <person name="Luecker S."/>
            <person name="Lage O.M."/>
            <person name="Pohl T."/>
            <person name="Merkel B.J."/>
            <person name="Hornburger P."/>
            <person name="Mueller R.-W."/>
            <person name="Bruemmer F."/>
            <person name="Labrenz M."/>
            <person name="Spormann A.M."/>
            <person name="Op den Camp H."/>
            <person name="Overmann J."/>
            <person name="Amann R."/>
            <person name="Jetten M.S.M."/>
            <person name="Mascher T."/>
            <person name="Medema M.H."/>
            <person name="Devos D.P."/>
            <person name="Kaster A.-K."/>
            <person name="Ovreas L."/>
            <person name="Rohde M."/>
            <person name="Galperin M.Y."/>
            <person name="Jogler C."/>
        </authorList>
    </citation>
    <scope>NUCLEOTIDE SEQUENCE [LARGE SCALE GENOMIC DNA]</scope>
    <source>
        <strain evidence="3 4">Q31a</strain>
    </source>
</reference>
<dbReference type="InterPro" id="IPR027417">
    <property type="entry name" value="P-loop_NTPase"/>
</dbReference>
<dbReference type="Gene3D" id="3.30.450.370">
    <property type="match status" value="1"/>
</dbReference>
<evidence type="ECO:0000313" key="3">
    <source>
        <dbReference type="EMBL" id="QDV22330.1"/>
    </source>
</evidence>
<name>A0A518G1B3_9BACT</name>
<dbReference type="CDD" id="cd01130">
    <property type="entry name" value="VirB11-like_ATPase"/>
    <property type="match status" value="1"/>
</dbReference>
<dbReference type="InterPro" id="IPR050921">
    <property type="entry name" value="T4SS_GSP_E_ATPase"/>
</dbReference>
<sequence length="372" mass="40558">MDAKEIYAKTTRHFLRPVVSLLEDPSVSEVLINGPETIYFERAGKLSHAEGVRFPSEAALMAAARNIAEYAGRSLAHGEHSMDARLPDGSRVHVILPPSSRVGVCISIRKFSQSSLDLDQLVQWGTLSAEAREFLAIVVKLHRNIVIAGGTGSGKTSLLNALSSEISPDERIVVIEDSSELQLTQAHTIYLEGQPSTPDGDPAVTIRDLFVDSLRMRPDRIIVGEVRRGEALDLVQSMISGHSGAMTTVHATTARDAAIRLETLSMMGGVNLPVHVARVQVASAIHLVLQIMRFPDGKRRVHAISECLGLDEQGEYRFQDIYRLQMEAMGEDGQTRGTLEATGAIPSFSDQVGMLGLQPLVKRTRNIFPAPL</sequence>
<organism evidence="3 4">
    <name type="scientific">Aureliella helgolandensis</name>
    <dbReference type="NCBI Taxonomy" id="2527968"/>
    <lineage>
        <taxon>Bacteria</taxon>
        <taxon>Pseudomonadati</taxon>
        <taxon>Planctomycetota</taxon>
        <taxon>Planctomycetia</taxon>
        <taxon>Pirellulales</taxon>
        <taxon>Pirellulaceae</taxon>
        <taxon>Aureliella</taxon>
    </lineage>
</organism>
<keyword evidence="4" id="KW-1185">Reference proteome</keyword>
<gene>
    <name evidence="3" type="ORF">Q31a_06140</name>
</gene>
<protein>
    <submittedName>
        <fullName evidence="3">Conjugal transfer protein</fullName>
    </submittedName>
</protein>
<evidence type="ECO:0000313" key="4">
    <source>
        <dbReference type="Proteomes" id="UP000318017"/>
    </source>
</evidence>
<evidence type="ECO:0000256" key="1">
    <source>
        <dbReference type="ARBA" id="ARBA00006611"/>
    </source>
</evidence>
<dbReference type="InterPro" id="IPR001482">
    <property type="entry name" value="T2SS/T4SS_dom"/>
</dbReference>
<dbReference type="PANTHER" id="PTHR30486:SF6">
    <property type="entry name" value="TYPE IV PILUS RETRACTATION ATPASE PILT"/>
    <property type="match status" value="1"/>
</dbReference>
<evidence type="ECO:0000259" key="2">
    <source>
        <dbReference type="Pfam" id="PF00437"/>
    </source>
</evidence>
<comment type="similarity">
    <text evidence="1">Belongs to the GSP E family.</text>
</comment>
<feature type="domain" description="Bacterial type II secretion system protein E" evidence="2">
    <location>
        <begin position="16"/>
        <end position="293"/>
    </location>
</feature>
<dbReference type="PANTHER" id="PTHR30486">
    <property type="entry name" value="TWITCHING MOTILITY PROTEIN PILT"/>
    <property type="match status" value="1"/>
</dbReference>
<proteinExistence type="inferred from homology"/>